<comment type="caution">
    <text evidence="1">The sequence shown here is derived from an EMBL/GenBank/DDBJ whole genome shotgun (WGS) entry which is preliminary data.</text>
</comment>
<proteinExistence type="predicted"/>
<dbReference type="Pfam" id="PF00480">
    <property type="entry name" value="ROK"/>
    <property type="match status" value="1"/>
</dbReference>
<dbReference type="SUPFAM" id="SSF53067">
    <property type="entry name" value="Actin-like ATPase domain"/>
    <property type="match status" value="1"/>
</dbReference>
<dbReference type="PROSITE" id="PS01125">
    <property type="entry name" value="ROK"/>
    <property type="match status" value="1"/>
</dbReference>
<dbReference type="PANTHER" id="PTHR18964">
    <property type="entry name" value="ROK (REPRESSOR, ORF, KINASE) FAMILY"/>
    <property type="match status" value="1"/>
</dbReference>
<sequence length="319" mass="32651">MTLRIGIDLGGTKIAAVALDRTGAVVASRRVPTPQDYGEILDALAGVVRGIEAELDARASVGIGTPGAGCPDTGIMRYAENTGLEGRPFLADICGRLERTVKVANDANCFALSEATDGAGAGAEVVLGVILGTGVGAGLVVHGRALAGVNGLAGEWGHSPLPWPGEGELDIAPCYCGRTGCTEMFLAGPAIAADHLRVTGRAASSAEVVKLARGGEPGARATLDRFLDRLARSLAPVVSLLDPGVIVFGGGVSKTAEIYAELPARMAPWIAFEAPRTRMLPSVHGDASGVRGAAWLWSPADWERGLPAAWRGSPAFAGT</sequence>
<dbReference type="RefSeq" id="WP_006969051.1">
    <property type="nucleotide sequence ID" value="NZ_ABCS01000001.1"/>
</dbReference>
<name>A6FX52_9BACT</name>
<protein>
    <submittedName>
        <fullName evidence="1">ROK</fullName>
    </submittedName>
</protein>
<evidence type="ECO:0000313" key="1">
    <source>
        <dbReference type="EMBL" id="EDM81876.1"/>
    </source>
</evidence>
<organism evidence="1 2">
    <name type="scientific">Plesiocystis pacifica SIR-1</name>
    <dbReference type="NCBI Taxonomy" id="391625"/>
    <lineage>
        <taxon>Bacteria</taxon>
        <taxon>Pseudomonadati</taxon>
        <taxon>Myxococcota</taxon>
        <taxon>Polyangia</taxon>
        <taxon>Nannocystales</taxon>
        <taxon>Nannocystaceae</taxon>
        <taxon>Plesiocystis</taxon>
    </lineage>
</organism>
<dbReference type="OrthoDB" id="9810372at2"/>
<reference evidence="1 2" key="1">
    <citation type="submission" date="2007-06" db="EMBL/GenBank/DDBJ databases">
        <authorList>
            <person name="Shimkets L."/>
            <person name="Ferriera S."/>
            <person name="Johnson J."/>
            <person name="Kravitz S."/>
            <person name="Beeson K."/>
            <person name="Sutton G."/>
            <person name="Rogers Y.-H."/>
            <person name="Friedman R."/>
            <person name="Frazier M."/>
            <person name="Venter J.C."/>
        </authorList>
    </citation>
    <scope>NUCLEOTIDE SEQUENCE [LARGE SCALE GENOMIC DNA]</scope>
    <source>
        <strain evidence="1 2">SIR-1</strain>
    </source>
</reference>
<dbReference type="EMBL" id="ABCS01000001">
    <property type="protein sequence ID" value="EDM81876.1"/>
    <property type="molecule type" value="Genomic_DNA"/>
</dbReference>
<accession>A6FX52</accession>
<dbReference type="CDD" id="cd24066">
    <property type="entry name" value="ASKHA_NBD_ROK_EcFRK-like"/>
    <property type="match status" value="1"/>
</dbReference>
<dbReference type="eggNOG" id="COG1940">
    <property type="taxonomic scope" value="Bacteria"/>
</dbReference>
<dbReference type="InterPro" id="IPR049874">
    <property type="entry name" value="ROK_cs"/>
</dbReference>
<dbReference type="InterPro" id="IPR000600">
    <property type="entry name" value="ROK"/>
</dbReference>
<dbReference type="Proteomes" id="UP000005801">
    <property type="component" value="Unassembled WGS sequence"/>
</dbReference>
<evidence type="ECO:0000313" key="2">
    <source>
        <dbReference type="Proteomes" id="UP000005801"/>
    </source>
</evidence>
<keyword evidence="2" id="KW-1185">Reference proteome</keyword>
<dbReference type="GO" id="GO:0004396">
    <property type="term" value="F:hexokinase activity"/>
    <property type="evidence" value="ECO:0007669"/>
    <property type="project" value="TreeGrafter"/>
</dbReference>
<dbReference type="Gene3D" id="3.30.420.40">
    <property type="match status" value="2"/>
</dbReference>
<dbReference type="PANTHER" id="PTHR18964:SF174">
    <property type="entry name" value="D-ALLOSE KINASE-RELATED"/>
    <property type="match status" value="1"/>
</dbReference>
<dbReference type="STRING" id="391625.PPSIR1_05398"/>
<dbReference type="AlphaFoldDB" id="A6FX52"/>
<dbReference type="InterPro" id="IPR043129">
    <property type="entry name" value="ATPase_NBD"/>
</dbReference>
<gene>
    <name evidence="1" type="ORF">PPSIR1_05398</name>
</gene>